<proteinExistence type="predicted"/>
<evidence type="ECO:0000313" key="1">
    <source>
        <dbReference type="EMBL" id="OAT07308.1"/>
    </source>
</evidence>
<reference evidence="2" key="1">
    <citation type="journal article" date="2015" name="PLoS Genet.">
        <title>The dynamic genome and transcriptome of the human fungal pathogen Blastomyces and close relative Emmonsia.</title>
        <authorList>
            <person name="Munoz J.F."/>
            <person name="Gauthier G.M."/>
            <person name="Desjardins C.A."/>
            <person name="Gallo J.E."/>
            <person name="Holder J."/>
            <person name="Sullivan T.D."/>
            <person name="Marty A.J."/>
            <person name="Carmen J.C."/>
            <person name="Chen Z."/>
            <person name="Ding L."/>
            <person name="Gujja S."/>
            <person name="Magrini V."/>
            <person name="Misas E."/>
            <person name="Mitreva M."/>
            <person name="Priest M."/>
            <person name="Saif S."/>
            <person name="Whiston E.A."/>
            <person name="Young S."/>
            <person name="Zeng Q."/>
            <person name="Goldman W.E."/>
            <person name="Mardis E.R."/>
            <person name="Taylor J.W."/>
            <person name="McEwen J.G."/>
            <person name="Clay O.K."/>
            <person name="Klein B.S."/>
            <person name="Cuomo C.A."/>
        </authorList>
    </citation>
    <scope>NUCLEOTIDE SEQUENCE [LARGE SCALE GENOMIC DNA]</scope>
    <source>
        <strain evidence="2">SLH14081</strain>
    </source>
</reference>
<dbReference type="VEuPathDB" id="FungiDB:BDBG_16809"/>
<dbReference type="GeneID" id="42528798"/>
<keyword evidence="2" id="KW-1185">Reference proteome</keyword>
<dbReference type="Proteomes" id="UP000002038">
    <property type="component" value="Unassembled WGS sequence"/>
</dbReference>
<sequence length="67" mass="7675">MNVERLNECISKLHKGRVPRGGLKTIKFSSLFLETSLDPDWRFLLYTSSSIDIASAGKRREQVIMCM</sequence>
<protein>
    <submittedName>
        <fullName evidence="1">Uncharacterized protein</fullName>
    </submittedName>
</protein>
<accession>A0A179UJA7</accession>
<dbReference type="RefSeq" id="XP_031577704.1">
    <property type="nucleotide sequence ID" value="XM_031724685.1"/>
</dbReference>
<gene>
    <name evidence="1" type="ORF">BDBG_16809</name>
</gene>
<dbReference type="AlphaFoldDB" id="A0A179UJA7"/>
<evidence type="ECO:0000313" key="2">
    <source>
        <dbReference type="Proteomes" id="UP000002038"/>
    </source>
</evidence>
<dbReference type="KEGG" id="bgh:BDBG_16809"/>
<organism evidence="1 2">
    <name type="scientific">Blastomyces gilchristii (strain SLH14081)</name>
    <name type="common">Blastomyces dermatitidis</name>
    <dbReference type="NCBI Taxonomy" id="559298"/>
    <lineage>
        <taxon>Eukaryota</taxon>
        <taxon>Fungi</taxon>
        <taxon>Dikarya</taxon>
        <taxon>Ascomycota</taxon>
        <taxon>Pezizomycotina</taxon>
        <taxon>Eurotiomycetes</taxon>
        <taxon>Eurotiomycetidae</taxon>
        <taxon>Onygenales</taxon>
        <taxon>Ajellomycetaceae</taxon>
        <taxon>Blastomyces</taxon>
    </lineage>
</organism>
<name>A0A179UJA7_BLAGS</name>
<dbReference type="EMBL" id="GG657452">
    <property type="protein sequence ID" value="OAT07308.1"/>
    <property type="molecule type" value="Genomic_DNA"/>
</dbReference>